<dbReference type="InterPro" id="IPR000225">
    <property type="entry name" value="Armadillo"/>
</dbReference>
<dbReference type="InterPro" id="IPR024931">
    <property type="entry name" value="Importin_alpha"/>
</dbReference>
<evidence type="ECO:0000313" key="7">
    <source>
        <dbReference type="Proteomes" id="UP001149090"/>
    </source>
</evidence>
<keyword evidence="2 5" id="KW-0813">Transport</keyword>
<dbReference type="SUPFAM" id="SSF48371">
    <property type="entry name" value="ARM repeat"/>
    <property type="match status" value="1"/>
</dbReference>
<evidence type="ECO:0000313" key="6">
    <source>
        <dbReference type="EMBL" id="KAJ5071472.1"/>
    </source>
</evidence>
<dbReference type="Proteomes" id="UP001149090">
    <property type="component" value="Unassembled WGS sequence"/>
</dbReference>
<evidence type="ECO:0000256" key="1">
    <source>
        <dbReference type="ARBA" id="ARBA00010394"/>
    </source>
</evidence>
<comment type="similarity">
    <text evidence="1 5">Belongs to the importin alpha family.</text>
</comment>
<dbReference type="Pfam" id="PF00514">
    <property type="entry name" value="Arm"/>
    <property type="match status" value="1"/>
</dbReference>
<evidence type="ECO:0000256" key="2">
    <source>
        <dbReference type="ARBA" id="ARBA00022448"/>
    </source>
</evidence>
<dbReference type="GO" id="GO:0006606">
    <property type="term" value="P:protein import into nucleus"/>
    <property type="evidence" value="ECO:0007669"/>
    <property type="project" value="InterPro"/>
</dbReference>
<accession>A0A9Q0R8W1</accession>
<dbReference type="GO" id="GO:0005737">
    <property type="term" value="C:cytoplasm"/>
    <property type="evidence" value="ECO:0007669"/>
    <property type="project" value="InterPro"/>
</dbReference>
<dbReference type="AlphaFoldDB" id="A0A9Q0R8W1"/>
<keyword evidence="7" id="KW-1185">Reference proteome</keyword>
<gene>
    <name evidence="6" type="ORF">M0811_10316</name>
</gene>
<dbReference type="InterPro" id="IPR016024">
    <property type="entry name" value="ARM-type_fold"/>
</dbReference>
<keyword evidence="3" id="KW-0677">Repeat</keyword>
<evidence type="ECO:0000256" key="4">
    <source>
        <dbReference type="ARBA" id="ARBA00022927"/>
    </source>
</evidence>
<dbReference type="Gene3D" id="1.25.10.10">
    <property type="entry name" value="Leucine-rich Repeat Variant"/>
    <property type="match status" value="1"/>
</dbReference>
<dbReference type="GO" id="GO:0061608">
    <property type="term" value="F:nuclear import signal receptor activity"/>
    <property type="evidence" value="ECO:0007669"/>
    <property type="project" value="InterPro"/>
</dbReference>
<dbReference type="EMBL" id="JAPDFW010000088">
    <property type="protein sequence ID" value="KAJ5071472.1"/>
    <property type="molecule type" value="Genomic_DNA"/>
</dbReference>
<name>A0A9Q0R8W1_ANAIG</name>
<dbReference type="InterPro" id="IPR011989">
    <property type="entry name" value="ARM-like"/>
</dbReference>
<dbReference type="PIRSF" id="PIRSF005673">
    <property type="entry name" value="Importin_alpha"/>
    <property type="match status" value="1"/>
</dbReference>
<organism evidence="6 7">
    <name type="scientific">Anaeramoeba ignava</name>
    <name type="common">Anaerobic marine amoeba</name>
    <dbReference type="NCBI Taxonomy" id="1746090"/>
    <lineage>
        <taxon>Eukaryota</taxon>
        <taxon>Metamonada</taxon>
        <taxon>Anaeramoebidae</taxon>
        <taxon>Anaeramoeba</taxon>
    </lineage>
</organism>
<reference evidence="6" key="1">
    <citation type="submission" date="2022-10" db="EMBL/GenBank/DDBJ databases">
        <title>Novel sulphate-reducing endosymbionts in the free-living metamonad Anaeramoeba.</title>
        <authorList>
            <person name="Jerlstrom-Hultqvist J."/>
            <person name="Cepicka I."/>
            <person name="Gallot-Lavallee L."/>
            <person name="Salas-Leiva D."/>
            <person name="Curtis B.A."/>
            <person name="Zahonova K."/>
            <person name="Pipaliya S."/>
            <person name="Dacks J."/>
            <person name="Roger A.J."/>
        </authorList>
    </citation>
    <scope>NUCLEOTIDE SEQUENCE</scope>
    <source>
        <strain evidence="6">BMAN</strain>
    </source>
</reference>
<dbReference type="OrthoDB" id="29145at2759"/>
<evidence type="ECO:0000256" key="5">
    <source>
        <dbReference type="PIRNR" id="PIRNR005673"/>
    </source>
</evidence>
<protein>
    <recommendedName>
        <fullName evidence="5">Importin subunit alpha</fullName>
    </recommendedName>
</protein>
<dbReference type="SMART" id="SM00185">
    <property type="entry name" value="ARM"/>
    <property type="match status" value="5"/>
</dbReference>
<proteinExistence type="inferred from homology"/>
<evidence type="ECO:0000256" key="3">
    <source>
        <dbReference type="ARBA" id="ARBA00022737"/>
    </source>
</evidence>
<sequence length="505" mass="58323">MEKKQEIRKKQFKQKINFQNQQEKRTNSLESLRKAKRDLIISKRRKVSEIKNENFNWKNAQISKEFSKIEKGNINTQRRSLRKMRKMLSTSTPKTIQIFLSFGIIEILQKYINSADFDILLDVLWCITNIASGNTEQTKATLCFVPNLILYLESMNYKIQEQSCWALSNIAAEESLRSNLISNGILPSIIQILQNNQNNSLAFNAAFTLSNINRGDNPPVDLLFKYNISQVAKIHLNSTSSGIITEILWMLSYLTTKQLYFQQLFEYEISEDLVKIFGMGKREYVIPSLRSLSNICCSNNTRHLSLLLGYNSDNQMSLLDSCLKYLTSENLVVKKETTWLVSNILSGTDEQIQSVISFQNAFGETILSSVVNNFLNDGSIEIKRESAYVLMNVWSVPGFFQQHFNSLEEIDATFVIQSFLGLLVLEDAKIHQLVLYFLQNLIENFPQSVNILASFEIFNNIQRYLDENDETVCFLANQLFNEDKLNENERMKEIDIEIDLNLNLN</sequence>
<dbReference type="PANTHER" id="PTHR23316">
    <property type="entry name" value="IMPORTIN ALPHA"/>
    <property type="match status" value="1"/>
</dbReference>
<keyword evidence="4 5" id="KW-0653">Protein transport</keyword>
<comment type="caution">
    <text evidence="6">The sequence shown here is derived from an EMBL/GenBank/DDBJ whole genome shotgun (WGS) entry which is preliminary data.</text>
</comment>